<dbReference type="OrthoDB" id="9788221at2"/>
<dbReference type="Pfam" id="PF02567">
    <property type="entry name" value="PhzC-PhzF"/>
    <property type="match status" value="1"/>
</dbReference>
<dbReference type="SUPFAM" id="SSF54506">
    <property type="entry name" value="Diaminopimelate epimerase-like"/>
    <property type="match status" value="1"/>
</dbReference>
<dbReference type="EMBL" id="JXQQ01000071">
    <property type="protein sequence ID" value="KIQ25054.1"/>
    <property type="molecule type" value="Genomic_DNA"/>
</dbReference>
<dbReference type="PIRSF" id="PIRSF016184">
    <property type="entry name" value="PhzC_PhzF"/>
    <property type="match status" value="1"/>
</dbReference>
<keyword evidence="2" id="KW-0413">Isomerase</keyword>
<proteinExistence type="inferred from homology"/>
<reference evidence="4 5" key="1">
    <citation type="submission" date="2014-12" db="EMBL/GenBank/DDBJ databases">
        <title>16Stimator: statistical estimation of ribosomal gene copy numbers from draft genome assemblies.</title>
        <authorList>
            <person name="Perisin M.A."/>
            <person name="Vetter M."/>
            <person name="Gilbert J.A."/>
            <person name="Bergelson J."/>
        </authorList>
    </citation>
    <scope>NUCLEOTIDE SEQUENCE [LARGE SCALE GENOMIC DNA]</scope>
    <source>
        <strain evidence="4 5">MEDvA23</strain>
    </source>
</reference>
<dbReference type="InterPro" id="IPR003719">
    <property type="entry name" value="Phenazine_PhzF-like"/>
</dbReference>
<dbReference type="GO" id="GO:0005737">
    <property type="term" value="C:cytoplasm"/>
    <property type="evidence" value="ECO:0007669"/>
    <property type="project" value="TreeGrafter"/>
</dbReference>
<accession>A0A0D0M2V2</accession>
<protein>
    <recommendedName>
        <fullName evidence="6">Phenazine biosynthesis protein PhzF family</fullName>
    </recommendedName>
</protein>
<feature type="active site" evidence="3">
    <location>
        <position position="45"/>
    </location>
</feature>
<organism evidence="4 5">
    <name type="scientific">Variovorax paradoxus</name>
    <dbReference type="NCBI Taxonomy" id="34073"/>
    <lineage>
        <taxon>Bacteria</taxon>
        <taxon>Pseudomonadati</taxon>
        <taxon>Pseudomonadota</taxon>
        <taxon>Betaproteobacteria</taxon>
        <taxon>Burkholderiales</taxon>
        <taxon>Comamonadaceae</taxon>
        <taxon>Variovorax</taxon>
    </lineage>
</organism>
<evidence type="ECO:0000256" key="3">
    <source>
        <dbReference type="PIRSR" id="PIRSR016184-1"/>
    </source>
</evidence>
<dbReference type="NCBIfam" id="TIGR00654">
    <property type="entry name" value="PhzF_family"/>
    <property type="match status" value="1"/>
</dbReference>
<evidence type="ECO:0008006" key="6">
    <source>
        <dbReference type="Google" id="ProtNLM"/>
    </source>
</evidence>
<gene>
    <name evidence="4" type="ORF">RT97_24630</name>
</gene>
<evidence type="ECO:0000313" key="5">
    <source>
        <dbReference type="Proteomes" id="UP000032067"/>
    </source>
</evidence>
<evidence type="ECO:0000256" key="2">
    <source>
        <dbReference type="ARBA" id="ARBA00023235"/>
    </source>
</evidence>
<evidence type="ECO:0000313" key="4">
    <source>
        <dbReference type="EMBL" id="KIQ25054.1"/>
    </source>
</evidence>
<dbReference type="PANTHER" id="PTHR13774">
    <property type="entry name" value="PHENAZINE BIOSYNTHESIS PROTEIN"/>
    <property type="match status" value="1"/>
</dbReference>
<dbReference type="RefSeq" id="WP_042581480.1">
    <property type="nucleotide sequence ID" value="NZ_JXQQ01000071.1"/>
</dbReference>
<name>A0A0D0M2V2_VARPD</name>
<comment type="similarity">
    <text evidence="1">Belongs to the PhzF family.</text>
</comment>
<evidence type="ECO:0000256" key="1">
    <source>
        <dbReference type="ARBA" id="ARBA00008270"/>
    </source>
</evidence>
<dbReference type="PANTHER" id="PTHR13774:SF39">
    <property type="entry name" value="BIOSYNTHESIS PROTEIN, PUTATIVE-RELATED"/>
    <property type="match status" value="1"/>
</dbReference>
<sequence length="281" mass="30388">MTVQLVRVFALPGADTGGNPAPVWLDADDMTTEQMQERTRMSGHESVFVLKPSSADHRFRMRYFVPRHEMEMCGHATIGALWLLHERGLWNGEPVAVETLSGTVQGRYLQGTVEISQPRARVQVVGDPLVQEIARCLDVEMLQIVGPVLNSATSRVKTLVRLESLELLHTLRVDLGSVEALCDRLASTGLYPFALADGKGPAVSARQFPRSSGYPEDAATGIAAAALAWGLREQSLAGDAATLVTVRQGEAMGSPSMIGVRLPARGDEAQGCWLRGEARAM</sequence>
<dbReference type="Proteomes" id="UP000032067">
    <property type="component" value="Unassembled WGS sequence"/>
</dbReference>
<dbReference type="GO" id="GO:0016853">
    <property type="term" value="F:isomerase activity"/>
    <property type="evidence" value="ECO:0007669"/>
    <property type="project" value="UniProtKB-KW"/>
</dbReference>
<dbReference type="Gene3D" id="3.10.310.10">
    <property type="entry name" value="Diaminopimelate Epimerase, Chain A, domain 1"/>
    <property type="match status" value="2"/>
</dbReference>
<comment type="caution">
    <text evidence="4">The sequence shown here is derived from an EMBL/GenBank/DDBJ whole genome shotgun (WGS) entry which is preliminary data.</text>
</comment>
<dbReference type="AlphaFoldDB" id="A0A0D0M2V2"/>